<dbReference type="PANTHER" id="PTHR24096:SF424">
    <property type="entry name" value="ACETYL-COA SYNTHETASE-LIKE PROTEIN-RELATED"/>
    <property type="match status" value="1"/>
</dbReference>
<dbReference type="Gene3D" id="3.40.50.980">
    <property type="match status" value="2"/>
</dbReference>
<dbReference type="CDD" id="cd05911">
    <property type="entry name" value="Firefly_Luc_like"/>
    <property type="match status" value="1"/>
</dbReference>
<dbReference type="OrthoDB" id="6509636at2759"/>
<evidence type="ECO:0008006" key="6">
    <source>
        <dbReference type="Google" id="ProtNLM"/>
    </source>
</evidence>
<dbReference type="InterPro" id="IPR025110">
    <property type="entry name" value="AMP-bd_C"/>
</dbReference>
<dbReference type="InterPro" id="IPR045851">
    <property type="entry name" value="AMP-bd_C_sf"/>
</dbReference>
<evidence type="ECO:0000313" key="4">
    <source>
        <dbReference type="EMBL" id="RKU44388.1"/>
    </source>
</evidence>
<evidence type="ECO:0000259" key="2">
    <source>
        <dbReference type="Pfam" id="PF00501"/>
    </source>
</evidence>
<dbReference type="STRING" id="177199.A0A420Y911"/>
<dbReference type="InterPro" id="IPR020845">
    <property type="entry name" value="AMP-binding_CS"/>
</dbReference>
<dbReference type="SUPFAM" id="SSF56801">
    <property type="entry name" value="Acetyl-CoA synthetase-like"/>
    <property type="match status" value="1"/>
</dbReference>
<dbReference type="EMBL" id="QVQW01000031">
    <property type="protein sequence ID" value="RKU44388.1"/>
    <property type="molecule type" value="Genomic_DNA"/>
</dbReference>
<evidence type="ECO:0000259" key="3">
    <source>
        <dbReference type="Pfam" id="PF13193"/>
    </source>
</evidence>
<feature type="domain" description="AMP-dependent synthetase/ligase" evidence="2">
    <location>
        <begin position="41"/>
        <end position="423"/>
    </location>
</feature>
<reference evidence="4 5" key="1">
    <citation type="submission" date="2018-08" db="EMBL/GenBank/DDBJ databases">
        <title>Draft genome of the lignicolous fungus Coniochaeta pulveracea.</title>
        <authorList>
            <person name="Borstlap C.J."/>
            <person name="De Witt R.N."/>
            <person name="Botha A."/>
            <person name="Volschenk H."/>
        </authorList>
    </citation>
    <scope>NUCLEOTIDE SEQUENCE [LARGE SCALE GENOMIC DNA]</scope>
    <source>
        <strain evidence="4 5">CAB683</strain>
    </source>
</reference>
<dbReference type="Pfam" id="PF13193">
    <property type="entry name" value="AMP-binding_C"/>
    <property type="match status" value="1"/>
</dbReference>
<sequence length="580" mass="63614">MVLESRWKAPIPKCSLQQWVFGSSQGPISDKKLYIDPERPDTHFLTKADYRLLAKRVALGLQAEGIKPGDRVLVFSGNNLYFPSFFMGVLMSGAIFTGANPTYVARELAYQLQDSGASILLVAEAALETAFEAAAQIGLPRDRIFIFGGDSTGAEVTRVQTPKPGKSGGKNGARHWTELLSGNLSKAQTWDWIEPADPATTTCCLNYSSGTTGVPKGVEISHSSYVANGVQVTYITALQEDHEAKMARTRGLAFLPMYHAFGQTYFVANFPQQDIPVYVMPGFDFIKMLEYIGKYKINSLTAVPPIVVALAKHPIVKNYDLSSLELIGCGAAPLSQEISEEVEKLFPKEQQVMVRQGWGMTEVTCTCMSWDPLLLGTNNKGVGELMPNCSARIMELDGKTEITKANTPGEVWVTGPTLMKGYWKKPDATRDTTVVGPDGTRWLKTGDIGYVDKYEPGAIFHIVDRLKELIKVKGNQVAPAELEAVLLERPDIVDAAVVGVTIQGEELPRAYIVMADDSKATEKEIAEWMAKRVAKHKQLRGGLVFTNEVPKNPSGKILRKLLRDRAAKEVGDSQPTPSKL</sequence>
<dbReference type="Gene3D" id="2.30.38.10">
    <property type="entry name" value="Luciferase, Domain 3"/>
    <property type="match status" value="1"/>
</dbReference>
<evidence type="ECO:0000313" key="5">
    <source>
        <dbReference type="Proteomes" id="UP000275385"/>
    </source>
</evidence>
<dbReference type="PANTHER" id="PTHR24096">
    <property type="entry name" value="LONG-CHAIN-FATTY-ACID--COA LIGASE"/>
    <property type="match status" value="1"/>
</dbReference>
<dbReference type="FunFam" id="3.30.300.30:FF:000007">
    <property type="entry name" value="4-coumarate--CoA ligase 2"/>
    <property type="match status" value="1"/>
</dbReference>
<feature type="domain" description="AMP-binding enzyme C-terminal" evidence="3">
    <location>
        <begin position="481"/>
        <end position="556"/>
    </location>
</feature>
<comment type="similarity">
    <text evidence="1">Belongs to the ATP-dependent AMP-binding enzyme family.</text>
</comment>
<comment type="caution">
    <text evidence="4">The sequence shown here is derived from an EMBL/GenBank/DDBJ whole genome shotgun (WGS) entry which is preliminary data.</text>
</comment>
<evidence type="ECO:0000256" key="1">
    <source>
        <dbReference type="ARBA" id="ARBA00006432"/>
    </source>
</evidence>
<gene>
    <name evidence="4" type="ORF">DL546_003997</name>
</gene>
<dbReference type="Proteomes" id="UP000275385">
    <property type="component" value="Unassembled WGS sequence"/>
</dbReference>
<dbReference type="GO" id="GO:0016405">
    <property type="term" value="F:CoA-ligase activity"/>
    <property type="evidence" value="ECO:0007669"/>
    <property type="project" value="TreeGrafter"/>
</dbReference>
<accession>A0A420Y911</accession>
<dbReference type="Gene3D" id="3.30.300.30">
    <property type="match status" value="1"/>
</dbReference>
<dbReference type="PROSITE" id="PS00455">
    <property type="entry name" value="AMP_BINDING"/>
    <property type="match status" value="1"/>
</dbReference>
<keyword evidence="5" id="KW-1185">Reference proteome</keyword>
<dbReference type="Pfam" id="PF00501">
    <property type="entry name" value="AMP-binding"/>
    <property type="match status" value="1"/>
</dbReference>
<protein>
    <recommendedName>
        <fullName evidence="6">NRPS-like protein biosynthetic cluster</fullName>
    </recommendedName>
</protein>
<dbReference type="InterPro" id="IPR000873">
    <property type="entry name" value="AMP-dep_synth/lig_dom"/>
</dbReference>
<dbReference type="AlphaFoldDB" id="A0A420Y911"/>
<organism evidence="4 5">
    <name type="scientific">Coniochaeta pulveracea</name>
    <dbReference type="NCBI Taxonomy" id="177199"/>
    <lineage>
        <taxon>Eukaryota</taxon>
        <taxon>Fungi</taxon>
        <taxon>Dikarya</taxon>
        <taxon>Ascomycota</taxon>
        <taxon>Pezizomycotina</taxon>
        <taxon>Sordariomycetes</taxon>
        <taxon>Sordariomycetidae</taxon>
        <taxon>Coniochaetales</taxon>
        <taxon>Coniochaetaceae</taxon>
        <taxon>Coniochaeta</taxon>
    </lineage>
</organism>
<proteinExistence type="inferred from homology"/>
<name>A0A420Y911_9PEZI</name>